<evidence type="ECO:0000313" key="2">
    <source>
        <dbReference type="EMBL" id="WRT68712.1"/>
    </source>
</evidence>
<organism evidence="2 3">
    <name type="scientific">Kwoniella shivajii</name>
    <dbReference type="NCBI Taxonomy" id="564305"/>
    <lineage>
        <taxon>Eukaryota</taxon>
        <taxon>Fungi</taxon>
        <taxon>Dikarya</taxon>
        <taxon>Basidiomycota</taxon>
        <taxon>Agaricomycotina</taxon>
        <taxon>Tremellomycetes</taxon>
        <taxon>Tremellales</taxon>
        <taxon>Cryptococcaceae</taxon>
        <taxon>Kwoniella</taxon>
    </lineage>
</organism>
<feature type="compositionally biased region" description="Low complexity" evidence="1">
    <location>
        <begin position="333"/>
        <end position="349"/>
    </location>
</feature>
<protein>
    <recommendedName>
        <fullName evidence="4">HTH APSES-type domain-containing protein</fullName>
    </recommendedName>
</protein>
<evidence type="ECO:0000256" key="1">
    <source>
        <dbReference type="SAM" id="MobiDB-lite"/>
    </source>
</evidence>
<accession>A0ABZ1D7U0</accession>
<feature type="region of interest" description="Disordered" evidence="1">
    <location>
        <begin position="307"/>
        <end position="349"/>
    </location>
</feature>
<dbReference type="Proteomes" id="UP001329825">
    <property type="component" value="Chromosome 7"/>
</dbReference>
<dbReference type="RefSeq" id="XP_062793451.1">
    <property type="nucleotide sequence ID" value="XM_062937400.1"/>
</dbReference>
<reference evidence="2 3" key="1">
    <citation type="submission" date="2024-01" db="EMBL/GenBank/DDBJ databases">
        <title>Comparative genomics of Cryptococcus and Kwoniella reveals pathogenesis evolution and contrasting modes of karyotype evolution via chromosome fusion or intercentromeric recombination.</title>
        <authorList>
            <person name="Coelho M.A."/>
            <person name="David-Palma M."/>
            <person name="Shea T."/>
            <person name="Bowers K."/>
            <person name="McGinley-Smith S."/>
            <person name="Mohammad A.W."/>
            <person name="Gnirke A."/>
            <person name="Yurkov A.M."/>
            <person name="Nowrousian M."/>
            <person name="Sun S."/>
            <person name="Cuomo C.A."/>
            <person name="Heitman J."/>
        </authorList>
    </citation>
    <scope>NUCLEOTIDE SEQUENCE [LARGE SCALE GENOMIC DNA]</scope>
    <source>
        <strain evidence="2">CBS 11374</strain>
    </source>
</reference>
<evidence type="ECO:0000313" key="3">
    <source>
        <dbReference type="Proteomes" id="UP001329825"/>
    </source>
</evidence>
<name>A0ABZ1D7U0_9TREE</name>
<feature type="region of interest" description="Disordered" evidence="1">
    <location>
        <begin position="179"/>
        <end position="207"/>
    </location>
</feature>
<proteinExistence type="predicted"/>
<dbReference type="GeneID" id="87957822"/>
<feature type="compositionally biased region" description="Low complexity" evidence="1">
    <location>
        <begin position="179"/>
        <end position="199"/>
    </location>
</feature>
<gene>
    <name evidence="2" type="ORF">IL334_005692</name>
</gene>
<evidence type="ECO:0008006" key="4">
    <source>
        <dbReference type="Google" id="ProtNLM"/>
    </source>
</evidence>
<keyword evidence="3" id="KW-1185">Reference proteome</keyword>
<dbReference type="EMBL" id="CP141887">
    <property type="protein sequence ID" value="WRT68712.1"/>
    <property type="molecule type" value="Genomic_DNA"/>
</dbReference>
<sequence>MLLSPKRMCIVTRQTIPSAFMINLRPVYFPSTNQDENINANDNSIANIHSHSHPYPKSHSLQLLPDRLITPGRSKTGKGMWVSCHRDTIAKLHGKGPHTGILKQIPSCTVPRNIRDIVHAQLLERTKSELINLVNKMNSNMRTGLWIDDGMDVNGEREYSPVLTRLTMSEWKTISSLTSSNSSYLPTASASSSPTASYLEESGNGLSDTSSNDNIIALLDISNLPFSFPSSTSVDSSSASLITSNNHGPDPLATLNAASSVSVTLLNNHQTPLYDLSVLFPKESDQLEVLKLIKKALSLERKMKLKSKEISKNQSSSSKGIEGTVPTKQTPRSTSPLSHEPSSSSSPLPITEIHSEIPIIASHKSKESSKIHSNIIALHTQSIPTHNHPLKVNPDSSTQPISNTNSNSSWGIPLFMALWKLRCYSGEGWTTT</sequence>